<accession>A0ABQ1RBX0</accession>
<keyword evidence="2" id="KW-1185">Reference proteome</keyword>
<protein>
    <submittedName>
        <fullName evidence="1">Uncharacterized protein</fullName>
    </submittedName>
</protein>
<reference evidence="2" key="1">
    <citation type="journal article" date="2019" name="Int. J. Syst. Evol. Microbiol.">
        <title>The Global Catalogue of Microorganisms (GCM) 10K type strain sequencing project: providing services to taxonomists for standard genome sequencing and annotation.</title>
        <authorList>
            <consortium name="The Broad Institute Genomics Platform"/>
            <consortium name="The Broad Institute Genome Sequencing Center for Infectious Disease"/>
            <person name="Wu L."/>
            <person name="Ma J."/>
        </authorList>
    </citation>
    <scope>NUCLEOTIDE SEQUENCE [LARGE SCALE GENOMIC DNA]</scope>
    <source>
        <strain evidence="2">CGMCC 1.12923</strain>
    </source>
</reference>
<sequence length="40" mass="4535">MSNTEQLVRVIGDCEPISDGLGEPGSLVRSQYDWKWLNQI</sequence>
<gene>
    <name evidence="1" type="ORF">GCM10011357_17740</name>
</gene>
<evidence type="ECO:0000313" key="2">
    <source>
        <dbReference type="Proteomes" id="UP000614272"/>
    </source>
</evidence>
<dbReference type="EMBL" id="BMGJ01000006">
    <property type="protein sequence ID" value="GGD62915.1"/>
    <property type="molecule type" value="Genomic_DNA"/>
</dbReference>
<comment type="caution">
    <text evidence="1">The sequence shown here is derived from an EMBL/GenBank/DDBJ whole genome shotgun (WGS) entry which is preliminary data.</text>
</comment>
<organism evidence="1 2">
    <name type="scientific">Lacimicrobium alkaliphilum</name>
    <dbReference type="NCBI Taxonomy" id="1526571"/>
    <lineage>
        <taxon>Bacteria</taxon>
        <taxon>Pseudomonadati</taxon>
        <taxon>Pseudomonadota</taxon>
        <taxon>Gammaproteobacteria</taxon>
        <taxon>Alteromonadales</taxon>
        <taxon>Alteromonadaceae</taxon>
        <taxon>Lacimicrobium</taxon>
    </lineage>
</organism>
<proteinExistence type="predicted"/>
<dbReference type="Proteomes" id="UP000614272">
    <property type="component" value="Unassembled WGS sequence"/>
</dbReference>
<evidence type="ECO:0000313" key="1">
    <source>
        <dbReference type="EMBL" id="GGD62915.1"/>
    </source>
</evidence>
<name>A0ABQ1RBX0_9ALTE</name>